<dbReference type="EMBL" id="JZRB01000016">
    <property type="protein sequence ID" value="KJV35277.1"/>
    <property type="molecule type" value="Genomic_DNA"/>
</dbReference>
<accession>A0A0F3KWE1</accession>
<keyword evidence="2" id="KW-1003">Cell membrane</keyword>
<dbReference type="GO" id="GO:0016746">
    <property type="term" value="F:acyltransferase activity"/>
    <property type="evidence" value="ECO:0007669"/>
    <property type="project" value="UniProtKB-KW"/>
</dbReference>
<keyword evidence="5" id="KW-0472">Membrane</keyword>
<evidence type="ECO:0000313" key="7">
    <source>
        <dbReference type="EMBL" id="KJV35277.1"/>
    </source>
</evidence>
<protein>
    <submittedName>
        <fullName evidence="7">Lipid A biosynthesis acyltransferase</fullName>
    </submittedName>
</protein>
<comment type="caution">
    <text evidence="7">The sequence shown here is derived from an EMBL/GenBank/DDBJ whole genome shotgun (WGS) entry which is preliminary data.</text>
</comment>
<dbReference type="Pfam" id="PF03279">
    <property type="entry name" value="Lip_A_acyltrans"/>
    <property type="match status" value="1"/>
</dbReference>
<dbReference type="Proteomes" id="UP000033651">
    <property type="component" value="Unassembled WGS sequence"/>
</dbReference>
<comment type="subcellular location">
    <subcellularLocation>
        <location evidence="1">Cell inner membrane</location>
    </subcellularLocation>
</comment>
<dbReference type="PATRIC" id="fig|345309.4.peg.866"/>
<evidence type="ECO:0000256" key="1">
    <source>
        <dbReference type="ARBA" id="ARBA00004533"/>
    </source>
</evidence>
<organism evidence="7 8">
    <name type="scientific">Luteibacter yeojuensis</name>
    <dbReference type="NCBI Taxonomy" id="345309"/>
    <lineage>
        <taxon>Bacteria</taxon>
        <taxon>Pseudomonadati</taxon>
        <taxon>Pseudomonadota</taxon>
        <taxon>Gammaproteobacteria</taxon>
        <taxon>Lysobacterales</taxon>
        <taxon>Rhodanobacteraceae</taxon>
        <taxon>Luteibacter</taxon>
    </lineage>
</organism>
<evidence type="ECO:0000256" key="3">
    <source>
        <dbReference type="ARBA" id="ARBA00022519"/>
    </source>
</evidence>
<keyword evidence="3" id="KW-0997">Cell inner membrane</keyword>
<dbReference type="PANTHER" id="PTHR30606:SF10">
    <property type="entry name" value="PHOSPHATIDYLINOSITOL MANNOSIDE ACYLTRANSFERASE"/>
    <property type="match status" value="1"/>
</dbReference>
<sequence>MRPDIYLLYLFLRLVSLLPLRTVHAIGAWLGRRSLRSNSRSARYTATNLRLTKPGLADAERADLLRRTMEEEGKGATEIAAIWGGGSDKALGLVREVVGGALFEAALASGKGVIIAAPHLGCWELLNYWLCSKTPMAILYRPPRIHAIEALLRKVRGKLAPEQVRAEGAGVRTLFKRLGAGGTVGILPDQKPREGEGEFAPFFGVDALTMVLLPRLASRTGATVLFSFAERLPEGQGFRIHVLPAPEGIADADTKVACAALNRGVEQCVAIAYPQYQWHYKRFTAHDRPDPYKASPSATAG</sequence>
<gene>
    <name evidence="7" type="ORF">VI08_08250</name>
</gene>
<evidence type="ECO:0000256" key="4">
    <source>
        <dbReference type="ARBA" id="ARBA00022679"/>
    </source>
</evidence>
<evidence type="ECO:0000256" key="2">
    <source>
        <dbReference type="ARBA" id="ARBA00022475"/>
    </source>
</evidence>
<dbReference type="OrthoDB" id="9803456at2"/>
<dbReference type="GO" id="GO:0009247">
    <property type="term" value="P:glycolipid biosynthetic process"/>
    <property type="evidence" value="ECO:0007669"/>
    <property type="project" value="UniProtKB-ARBA"/>
</dbReference>
<evidence type="ECO:0000313" key="8">
    <source>
        <dbReference type="Proteomes" id="UP000033651"/>
    </source>
</evidence>
<dbReference type="CDD" id="cd07984">
    <property type="entry name" value="LPLAT_LABLAT-like"/>
    <property type="match status" value="1"/>
</dbReference>
<dbReference type="RefSeq" id="WP_045829091.1">
    <property type="nucleotide sequence ID" value="NZ_JZRB01000016.1"/>
</dbReference>
<reference evidence="7 8" key="1">
    <citation type="submission" date="2015-03" db="EMBL/GenBank/DDBJ databases">
        <title>Draft genome sequence of Luteibacter yeojuensis strain SU11.</title>
        <authorList>
            <person name="Sulaiman J."/>
            <person name="Priya K."/>
            <person name="Chan K.-G."/>
        </authorList>
    </citation>
    <scope>NUCLEOTIDE SEQUENCE [LARGE SCALE GENOMIC DNA]</scope>
    <source>
        <strain evidence="7 8">SU11</strain>
    </source>
</reference>
<keyword evidence="8" id="KW-1185">Reference proteome</keyword>
<proteinExistence type="predicted"/>
<dbReference type="PANTHER" id="PTHR30606">
    <property type="entry name" value="LIPID A BIOSYNTHESIS LAUROYL ACYLTRANSFERASE"/>
    <property type="match status" value="1"/>
</dbReference>
<dbReference type="InterPro" id="IPR004960">
    <property type="entry name" value="LipA_acyltrans"/>
</dbReference>
<keyword evidence="6 7" id="KW-0012">Acyltransferase</keyword>
<evidence type="ECO:0000256" key="5">
    <source>
        <dbReference type="ARBA" id="ARBA00023136"/>
    </source>
</evidence>
<evidence type="ECO:0000256" key="6">
    <source>
        <dbReference type="ARBA" id="ARBA00023315"/>
    </source>
</evidence>
<dbReference type="GO" id="GO:0005886">
    <property type="term" value="C:plasma membrane"/>
    <property type="evidence" value="ECO:0007669"/>
    <property type="project" value="UniProtKB-SubCell"/>
</dbReference>
<keyword evidence="4 7" id="KW-0808">Transferase</keyword>
<dbReference type="AlphaFoldDB" id="A0A0F3KWE1"/>
<dbReference type="PIRSF" id="PIRSF026649">
    <property type="entry name" value="MsbB"/>
    <property type="match status" value="1"/>
</dbReference>
<name>A0A0F3KWE1_9GAMM</name>